<dbReference type="NCBIfam" id="TIGR00360">
    <property type="entry name" value="ComEC_N-term"/>
    <property type="match status" value="1"/>
</dbReference>
<dbReference type="Pfam" id="PF00753">
    <property type="entry name" value="Lactamase_B"/>
    <property type="match status" value="1"/>
</dbReference>
<feature type="transmembrane region" description="Helical" evidence="7">
    <location>
        <begin position="587"/>
        <end position="605"/>
    </location>
</feature>
<feature type="transmembrane region" description="Helical" evidence="7">
    <location>
        <begin position="55"/>
        <end position="74"/>
    </location>
</feature>
<dbReference type="CDD" id="cd07731">
    <property type="entry name" value="ComA-like_MBL-fold"/>
    <property type="match status" value="1"/>
</dbReference>
<dbReference type="PANTHER" id="PTHR30619">
    <property type="entry name" value="DNA INTERNALIZATION/COMPETENCE PROTEIN COMEC/REC2"/>
    <property type="match status" value="1"/>
</dbReference>
<dbReference type="InterPro" id="IPR025405">
    <property type="entry name" value="DUF4131"/>
</dbReference>
<organism evidence="9 10">
    <name type="scientific">Silvibacterium dinghuense</name>
    <dbReference type="NCBI Taxonomy" id="1560006"/>
    <lineage>
        <taxon>Bacteria</taxon>
        <taxon>Pseudomonadati</taxon>
        <taxon>Acidobacteriota</taxon>
        <taxon>Terriglobia</taxon>
        <taxon>Terriglobales</taxon>
        <taxon>Acidobacteriaceae</taxon>
        <taxon>Silvibacterium</taxon>
    </lineage>
</organism>
<comment type="subcellular location">
    <subcellularLocation>
        <location evidence="1">Cell membrane</location>
        <topology evidence="1">Multi-pass membrane protein</topology>
    </subcellularLocation>
</comment>
<dbReference type="InterPro" id="IPR004477">
    <property type="entry name" value="ComEC_N"/>
</dbReference>
<accession>A0A4Q1SHM7</accession>
<sequence length="901" mass="96163">MAATLTTPAPAASTRRRRRGRAPRVPHSFEMHAAPMLPAAMAFVFGLWLGHRLQFFAGLLFLALALAFVTAIVANGRAPRLAWPSALLVYAILGAFAITVAPRPDRQAALRQFADHQLHTVDGVVTRLGPVRVSESAGLFSHALTEERGQRIDLQIMHMDGEDLARQAAGVRLGIFAPADASFPQFACGERVTARIAMHEEEHFGDPGVWDAGEYLLSQGIGALASAKTTALTVVGVSRPGWRAMLRCRLGQMQERASAAVLALASDPHAARLPAWLRLSGEDAAMLTAMVTGDRTYLRHSLRVGFERTGTFHLLVVSGLHLAIFAGLIFTLARRLRAGRIATAAITAAAATAYAVFTGFGHPVERSLGMVLVYLAAGLLWRERRPMNALGLVALLLLIAAPNDLFDAGMQMTLLTVIAVAGVARPVLERTLEPYRGALRNLGEVRIDPSLSPRIAQFRVSLRLLQEHLLPLTGAFLTLRLLPRLLRMAIGACELMAVTCSIEVLMMLPMVTYFHRVTVLGLPVNLLIVPLLGLLLPCALATFAAALLRPAWAWLPGAATAALLHLATAIVGLASHLRAAEMRCPDPAGWTIAAWMALCLAAIVASRLRRRFALQMTVAALAAAVAILLLPPAVQRHAGVLEITAFDVGQGDALLIVSPKGRTLLVDAGGLVGTSPDSNFEVGEDVVSPALWARGIRQLDAVAITHAHLDHIGGMAAVIANFHPRELWVGRNPESAAYDRVLRAAHAADTHILAHAAGDAWNFGGASVQVLWPAASYQPGTVASNDDSLVLRLAYGATSALLEGDAEARTEAAMEAEGGLRSTLLKVGHHGSITSTTPAFLAAVAPDWAVISVGRRNFYGHPRREVLERLAEADVGTRLTELTGMTSFYLDGKGVAPGNWP</sequence>
<feature type="transmembrane region" description="Helical" evidence="7">
    <location>
        <begin position="312"/>
        <end position="333"/>
    </location>
</feature>
<feature type="transmembrane region" description="Helical" evidence="7">
    <location>
        <begin position="489"/>
        <end position="514"/>
    </location>
</feature>
<protein>
    <submittedName>
        <fullName evidence="9">ComEC/Rec2 family competence protein</fullName>
    </submittedName>
</protein>
<evidence type="ECO:0000256" key="5">
    <source>
        <dbReference type="ARBA" id="ARBA00023136"/>
    </source>
</evidence>
<dbReference type="InterPro" id="IPR036866">
    <property type="entry name" value="RibonucZ/Hydroxyglut_hydro"/>
</dbReference>
<dbReference type="Gene3D" id="3.60.15.10">
    <property type="entry name" value="Ribonuclease Z/Hydroxyacylglutathione hydrolase-like"/>
    <property type="match status" value="1"/>
</dbReference>
<feature type="transmembrane region" description="Helical" evidence="7">
    <location>
        <begin position="612"/>
        <end position="634"/>
    </location>
</feature>
<evidence type="ECO:0000256" key="4">
    <source>
        <dbReference type="ARBA" id="ARBA00022989"/>
    </source>
</evidence>
<feature type="domain" description="Metallo-beta-lactamase" evidence="8">
    <location>
        <begin position="650"/>
        <end position="855"/>
    </location>
</feature>
<dbReference type="PANTHER" id="PTHR30619:SF1">
    <property type="entry name" value="RECOMBINATION PROTEIN 2"/>
    <property type="match status" value="1"/>
</dbReference>
<dbReference type="InterPro" id="IPR035681">
    <property type="entry name" value="ComA-like_MBL"/>
</dbReference>
<evidence type="ECO:0000259" key="8">
    <source>
        <dbReference type="SMART" id="SM00849"/>
    </source>
</evidence>
<keyword evidence="3 7" id="KW-0812">Transmembrane</keyword>
<evidence type="ECO:0000256" key="7">
    <source>
        <dbReference type="SAM" id="Phobius"/>
    </source>
</evidence>
<dbReference type="OrthoDB" id="9761531at2"/>
<dbReference type="InterPro" id="IPR001279">
    <property type="entry name" value="Metallo-B-lactamas"/>
</dbReference>
<keyword evidence="2" id="KW-1003">Cell membrane</keyword>
<dbReference type="SMART" id="SM00849">
    <property type="entry name" value="Lactamase_B"/>
    <property type="match status" value="1"/>
</dbReference>
<feature type="compositionally biased region" description="Low complexity" evidence="6">
    <location>
        <begin position="1"/>
        <end position="13"/>
    </location>
</feature>
<dbReference type="GO" id="GO:0005886">
    <property type="term" value="C:plasma membrane"/>
    <property type="evidence" value="ECO:0007669"/>
    <property type="project" value="UniProtKB-SubCell"/>
</dbReference>
<dbReference type="AlphaFoldDB" id="A0A4Q1SHM7"/>
<dbReference type="EMBL" id="SDMK01000001">
    <property type="protein sequence ID" value="RXS97091.1"/>
    <property type="molecule type" value="Genomic_DNA"/>
</dbReference>
<keyword evidence="10" id="KW-1185">Reference proteome</keyword>
<feature type="transmembrane region" description="Helical" evidence="7">
    <location>
        <begin position="555"/>
        <end position="575"/>
    </location>
</feature>
<evidence type="ECO:0000256" key="6">
    <source>
        <dbReference type="SAM" id="MobiDB-lite"/>
    </source>
</evidence>
<evidence type="ECO:0000313" key="10">
    <source>
        <dbReference type="Proteomes" id="UP000290253"/>
    </source>
</evidence>
<dbReference type="Proteomes" id="UP000290253">
    <property type="component" value="Unassembled WGS sequence"/>
</dbReference>
<keyword evidence="4 7" id="KW-1133">Transmembrane helix</keyword>
<dbReference type="Pfam" id="PF13567">
    <property type="entry name" value="DUF4131"/>
    <property type="match status" value="1"/>
</dbReference>
<evidence type="ECO:0000256" key="1">
    <source>
        <dbReference type="ARBA" id="ARBA00004651"/>
    </source>
</evidence>
<gene>
    <name evidence="9" type="ORF">ESZ00_03965</name>
</gene>
<comment type="caution">
    <text evidence="9">The sequence shown here is derived from an EMBL/GenBank/DDBJ whole genome shotgun (WGS) entry which is preliminary data.</text>
</comment>
<feature type="region of interest" description="Disordered" evidence="6">
    <location>
        <begin position="1"/>
        <end position="24"/>
    </location>
</feature>
<feature type="compositionally biased region" description="Basic residues" evidence="6">
    <location>
        <begin position="14"/>
        <end position="24"/>
    </location>
</feature>
<name>A0A4Q1SHM7_9BACT</name>
<dbReference type="InterPro" id="IPR052159">
    <property type="entry name" value="Competence_DNA_uptake"/>
</dbReference>
<evidence type="ECO:0000313" key="9">
    <source>
        <dbReference type="EMBL" id="RXS97091.1"/>
    </source>
</evidence>
<feature type="transmembrane region" description="Helical" evidence="7">
    <location>
        <begin position="340"/>
        <end position="360"/>
    </location>
</feature>
<evidence type="ECO:0000256" key="3">
    <source>
        <dbReference type="ARBA" id="ARBA00022692"/>
    </source>
</evidence>
<feature type="transmembrane region" description="Helical" evidence="7">
    <location>
        <begin position="412"/>
        <end position="428"/>
    </location>
</feature>
<dbReference type="Pfam" id="PF03772">
    <property type="entry name" value="Competence"/>
    <property type="match status" value="1"/>
</dbReference>
<feature type="transmembrane region" description="Helical" evidence="7">
    <location>
        <begin position="81"/>
        <end position="101"/>
    </location>
</feature>
<keyword evidence="5 7" id="KW-0472">Membrane</keyword>
<feature type="transmembrane region" description="Helical" evidence="7">
    <location>
        <begin position="366"/>
        <end position="382"/>
    </location>
</feature>
<proteinExistence type="predicted"/>
<feature type="transmembrane region" description="Helical" evidence="7">
    <location>
        <begin position="526"/>
        <end position="548"/>
    </location>
</feature>
<feature type="transmembrane region" description="Helical" evidence="7">
    <location>
        <begin position="25"/>
        <end position="49"/>
    </location>
</feature>
<evidence type="ECO:0000256" key="2">
    <source>
        <dbReference type="ARBA" id="ARBA00022475"/>
    </source>
</evidence>
<dbReference type="SUPFAM" id="SSF56281">
    <property type="entry name" value="Metallo-hydrolase/oxidoreductase"/>
    <property type="match status" value="1"/>
</dbReference>
<feature type="transmembrane region" description="Helical" evidence="7">
    <location>
        <begin position="389"/>
        <end position="406"/>
    </location>
</feature>
<reference evidence="9 10" key="1">
    <citation type="journal article" date="2016" name="Int. J. Syst. Evol. Microbiol.">
        <title>Acidipila dinghuensis sp. nov., an acidobacterium isolated from forest soil.</title>
        <authorList>
            <person name="Jiang Y.W."/>
            <person name="Wang J."/>
            <person name="Chen M.H."/>
            <person name="Lv Y.Y."/>
            <person name="Qiu L.H."/>
        </authorList>
    </citation>
    <scope>NUCLEOTIDE SEQUENCE [LARGE SCALE GENOMIC DNA]</scope>
    <source>
        <strain evidence="9 10">DHOF10</strain>
    </source>
</reference>